<evidence type="ECO:0000256" key="1">
    <source>
        <dbReference type="SAM" id="SignalP"/>
    </source>
</evidence>
<reference evidence="2" key="2">
    <citation type="submission" date="2020-09" db="EMBL/GenBank/DDBJ databases">
        <authorList>
            <person name="Sun Q."/>
            <person name="Ohkuma M."/>
        </authorList>
    </citation>
    <scope>NUCLEOTIDE SEQUENCE</scope>
    <source>
        <strain evidence="2">JCM 3090</strain>
    </source>
</reference>
<evidence type="ECO:0000313" key="3">
    <source>
        <dbReference type="Proteomes" id="UP000649739"/>
    </source>
</evidence>
<feature type="chain" id="PRO_5039655924" evidence="1">
    <location>
        <begin position="21"/>
        <end position="159"/>
    </location>
</feature>
<protein>
    <submittedName>
        <fullName evidence="2">Uncharacterized protein</fullName>
    </submittedName>
</protein>
<comment type="caution">
    <text evidence="2">The sequence shown here is derived from an EMBL/GenBank/DDBJ whole genome shotgun (WGS) entry which is preliminary data.</text>
</comment>
<dbReference type="GO" id="GO:0050482">
    <property type="term" value="P:arachidonate secretion"/>
    <property type="evidence" value="ECO:0007669"/>
    <property type="project" value="InterPro"/>
</dbReference>
<dbReference type="Pfam" id="PF09056">
    <property type="entry name" value="Phospholip_A2_3"/>
    <property type="match status" value="1"/>
</dbReference>
<name>A0A8J3FCR2_9ACTN</name>
<dbReference type="GO" id="GO:0004623">
    <property type="term" value="F:phospholipase A2 activity"/>
    <property type="evidence" value="ECO:0007669"/>
    <property type="project" value="InterPro"/>
</dbReference>
<feature type="signal peptide" evidence="1">
    <location>
        <begin position="1"/>
        <end position="20"/>
    </location>
</feature>
<sequence length="159" mass="17326">MNRLTLLRPLAAVLAGVVLAGTGAVPAAARPGRPDPDCDLVCAIDRHMFDLSLNAFVAARTAHADPRLDYTSDGCSVVGGGPFDFTAACWRHDFGHENYPLAGKRGGALRLRVDRQFHADLRTLCGRQPAFLQYACDLLARAYYVAVRRLGQGRFDGRR</sequence>
<dbReference type="EMBL" id="BMQB01000013">
    <property type="protein sequence ID" value="GGK09619.1"/>
    <property type="molecule type" value="Genomic_DNA"/>
</dbReference>
<keyword evidence="1" id="KW-0732">Signal</keyword>
<dbReference type="InterPro" id="IPR015141">
    <property type="entry name" value="PLipase_A2_prok/fun"/>
</dbReference>
<reference evidence="2" key="1">
    <citation type="journal article" date="2014" name="Int. J. Syst. Evol. Microbiol.">
        <title>Complete genome sequence of Corynebacterium casei LMG S-19264T (=DSM 44701T), isolated from a smear-ripened cheese.</title>
        <authorList>
            <consortium name="US DOE Joint Genome Institute (JGI-PGF)"/>
            <person name="Walter F."/>
            <person name="Albersmeier A."/>
            <person name="Kalinowski J."/>
            <person name="Ruckert C."/>
        </authorList>
    </citation>
    <scope>NUCLEOTIDE SEQUENCE</scope>
    <source>
        <strain evidence="2">JCM 3090</strain>
    </source>
</reference>
<dbReference type="SUPFAM" id="SSF48619">
    <property type="entry name" value="Phospholipase A2, PLA2"/>
    <property type="match status" value="1"/>
</dbReference>
<dbReference type="Proteomes" id="UP000649739">
    <property type="component" value="Unassembled WGS sequence"/>
</dbReference>
<dbReference type="InterPro" id="IPR036444">
    <property type="entry name" value="PLipase_A2_dom_sf"/>
</dbReference>
<proteinExistence type="predicted"/>
<dbReference type="RefSeq" id="WP_189172143.1">
    <property type="nucleotide sequence ID" value="NZ_BMQB01000013.1"/>
</dbReference>
<evidence type="ECO:0000313" key="2">
    <source>
        <dbReference type="EMBL" id="GGK09619.1"/>
    </source>
</evidence>
<organism evidence="2 3">
    <name type="scientific">Pilimelia anulata</name>
    <dbReference type="NCBI Taxonomy" id="53371"/>
    <lineage>
        <taxon>Bacteria</taxon>
        <taxon>Bacillati</taxon>
        <taxon>Actinomycetota</taxon>
        <taxon>Actinomycetes</taxon>
        <taxon>Micromonosporales</taxon>
        <taxon>Micromonosporaceae</taxon>
        <taxon>Pilimelia</taxon>
    </lineage>
</organism>
<dbReference type="Gene3D" id="1.20.90.10">
    <property type="entry name" value="Phospholipase A2 domain"/>
    <property type="match status" value="1"/>
</dbReference>
<dbReference type="GO" id="GO:0006644">
    <property type="term" value="P:phospholipid metabolic process"/>
    <property type="evidence" value="ECO:0007669"/>
    <property type="project" value="InterPro"/>
</dbReference>
<gene>
    <name evidence="2" type="ORF">GCM10010123_44390</name>
</gene>
<accession>A0A8J3FCR2</accession>
<keyword evidence="3" id="KW-1185">Reference proteome</keyword>
<dbReference type="AlphaFoldDB" id="A0A8J3FCR2"/>